<comment type="caution">
    <text evidence="1">The sequence shown here is derived from an EMBL/GenBank/DDBJ whole genome shotgun (WGS) entry which is preliminary data.</text>
</comment>
<organism evidence="1 2">
    <name type="scientific">Platysternon megacephalum</name>
    <name type="common">big-headed turtle</name>
    <dbReference type="NCBI Taxonomy" id="55544"/>
    <lineage>
        <taxon>Eukaryota</taxon>
        <taxon>Metazoa</taxon>
        <taxon>Chordata</taxon>
        <taxon>Craniata</taxon>
        <taxon>Vertebrata</taxon>
        <taxon>Euteleostomi</taxon>
        <taxon>Archelosauria</taxon>
        <taxon>Testudinata</taxon>
        <taxon>Testudines</taxon>
        <taxon>Cryptodira</taxon>
        <taxon>Durocryptodira</taxon>
        <taxon>Testudinoidea</taxon>
        <taxon>Platysternidae</taxon>
        <taxon>Platysternon</taxon>
    </lineage>
</organism>
<proteinExistence type="predicted"/>
<dbReference type="AlphaFoldDB" id="A0A4D9DR24"/>
<keyword evidence="2" id="KW-1185">Reference proteome</keyword>
<reference evidence="1 2" key="2">
    <citation type="submission" date="2019-04" db="EMBL/GenBank/DDBJ databases">
        <title>The genome sequence of big-headed turtle.</title>
        <authorList>
            <person name="Gong S."/>
        </authorList>
    </citation>
    <scope>NUCLEOTIDE SEQUENCE [LARGE SCALE GENOMIC DNA]</scope>
    <source>
        <strain evidence="1">DO16091913</strain>
        <tissue evidence="1">Muscle</tissue>
    </source>
</reference>
<dbReference type="EMBL" id="QXTE01000514">
    <property type="protein sequence ID" value="TFJ97272.1"/>
    <property type="molecule type" value="Genomic_DNA"/>
</dbReference>
<evidence type="ECO:0000313" key="2">
    <source>
        <dbReference type="Proteomes" id="UP000297703"/>
    </source>
</evidence>
<accession>A0A4D9DR24</accession>
<sequence>MLNVSVTPDSLLGLRPPPSETCLTADSFHNTFIFCRIDAFPRKCACVENFSAGSTNQPLAHPKSLTLSLLLPQPLEQLDTPKTLSYPDKHSSPPDHLFVTSLWTPSA</sequence>
<protein>
    <submittedName>
        <fullName evidence="1">Rho guanine nucleotide exchange factor 33</fullName>
    </submittedName>
</protein>
<name>A0A4D9DR24_9SAUR</name>
<gene>
    <name evidence="1" type="ORF">DR999_PMT20913</name>
</gene>
<reference evidence="1 2" key="1">
    <citation type="submission" date="2019-04" db="EMBL/GenBank/DDBJ databases">
        <title>Draft genome of the big-headed turtle Platysternon megacephalum.</title>
        <authorList>
            <person name="Gong S."/>
        </authorList>
    </citation>
    <scope>NUCLEOTIDE SEQUENCE [LARGE SCALE GENOMIC DNA]</scope>
    <source>
        <strain evidence="1">DO16091913</strain>
        <tissue evidence="1">Muscle</tissue>
    </source>
</reference>
<dbReference type="Proteomes" id="UP000297703">
    <property type="component" value="Unassembled WGS sequence"/>
</dbReference>
<evidence type="ECO:0000313" key="1">
    <source>
        <dbReference type="EMBL" id="TFJ97272.1"/>
    </source>
</evidence>